<dbReference type="Gene3D" id="3.90.550.10">
    <property type="entry name" value="Spore Coat Polysaccharide Biosynthesis Protein SpsA, Chain A"/>
    <property type="match status" value="1"/>
</dbReference>
<dbReference type="PANTHER" id="PTHR46390:SF1">
    <property type="entry name" value="MANNOSE-1-PHOSPHATE GUANYLYLTRANSFERASE"/>
    <property type="match status" value="1"/>
</dbReference>
<dbReference type="SUPFAM" id="SSF53448">
    <property type="entry name" value="Nucleotide-diphospho-sugar transferases"/>
    <property type="match status" value="1"/>
</dbReference>
<dbReference type="InterPro" id="IPR051161">
    <property type="entry name" value="Mannose-6P_isomerase_type2"/>
</dbReference>
<evidence type="ECO:0000256" key="8">
    <source>
        <dbReference type="RuleBase" id="RU004190"/>
    </source>
</evidence>
<dbReference type="FunFam" id="2.60.120.10:FF:000032">
    <property type="entry name" value="Mannose-1-phosphate guanylyltransferase/mannose-6-phosphate isomerase"/>
    <property type="match status" value="1"/>
</dbReference>
<dbReference type="CDD" id="cd02509">
    <property type="entry name" value="GDP-M1P_Guanylyltransferase"/>
    <property type="match status" value="1"/>
</dbReference>
<dbReference type="InterPro" id="IPR001538">
    <property type="entry name" value="Man6P_isomerase-2_C"/>
</dbReference>
<evidence type="ECO:0000313" key="12">
    <source>
        <dbReference type="EMBL" id="GEL02545.1"/>
    </source>
</evidence>
<comment type="caution">
    <text evidence="12">The sequence shown here is derived from an EMBL/GenBank/DDBJ whole genome shotgun (WGS) entry which is preliminary data.</text>
</comment>
<dbReference type="InterPro" id="IPR006375">
    <property type="entry name" value="Man1P_GuaTrfase/Man6P_Isoase"/>
</dbReference>
<sequence length="483" mass="53334">MSLSESRPGEGTIIPVILSGGSGSRLWPVSRSSFPKQFWPLLSDRTLLQETALRGLRPDFGAPIVVCNEAHRFIIAEQLREIGVDNARIVLEPSARNSAPAIAAAAFIVAEQDPGAVLWVMAADAAIDNPEALYGTLEIAATAARQGYIATFGITPTKPETGYGYIERGAPIDTAPGAFHVSRFREKPDLAQAQTFLSSREFSWNSGMFVARADILLGEIERFEPDLHANVGRSVEARLSDMDFERLAEDAFSQSPDISIDYAVAERTERAAVVPATFGWSDIGSWDALWEISPKDDQGNATFGDVFLDGARNCYVRSDGVVATVTGVEDLIVVVTDDAVMVSHRDRAQDVKKMVARLTQAGRTEARNHNRMYRPWGFYESLIQGDRFQVKRIHVDPGHSLSLQKHFHRAEHWVVVAGTAIVTRDQDEIMVRENESVYLPLGCVHRLSNPGKIALTLIEVQSGPYLGEDDIVRFDDNYARHRS</sequence>
<keyword evidence="3" id="KW-0808">Transferase</keyword>
<evidence type="ECO:0000256" key="3">
    <source>
        <dbReference type="ARBA" id="ARBA00022679"/>
    </source>
</evidence>
<feature type="domain" description="Nucleotidyl transferase" evidence="9">
    <location>
        <begin position="15"/>
        <end position="297"/>
    </location>
</feature>
<evidence type="ECO:0000256" key="6">
    <source>
        <dbReference type="ARBA" id="ARBA00023134"/>
    </source>
</evidence>
<dbReference type="CDD" id="cd02213">
    <property type="entry name" value="cupin_PMI_typeII_C"/>
    <property type="match status" value="1"/>
</dbReference>
<dbReference type="Pfam" id="PF22640">
    <property type="entry name" value="ManC_GMP_beta-helix"/>
    <property type="match status" value="1"/>
</dbReference>
<dbReference type="Pfam" id="PF01050">
    <property type="entry name" value="MannoseP_isomer"/>
    <property type="match status" value="1"/>
</dbReference>
<proteinExistence type="inferred from homology"/>
<dbReference type="GO" id="GO:0000271">
    <property type="term" value="P:polysaccharide biosynthetic process"/>
    <property type="evidence" value="ECO:0007669"/>
    <property type="project" value="InterPro"/>
</dbReference>
<dbReference type="GO" id="GO:0004475">
    <property type="term" value="F:mannose-1-phosphate guanylyltransferase (GTP) activity"/>
    <property type="evidence" value="ECO:0007669"/>
    <property type="project" value="UniProtKB-EC"/>
</dbReference>
<protein>
    <recommendedName>
        <fullName evidence="2">mannose-1-phosphate guanylyltransferase</fullName>
        <ecNumber evidence="2">2.7.7.13</ecNumber>
    </recommendedName>
</protein>
<evidence type="ECO:0000256" key="2">
    <source>
        <dbReference type="ARBA" id="ARBA00012387"/>
    </source>
</evidence>
<organism evidence="12 13">
    <name type="scientific">Swaminathania salitolerans</name>
    <dbReference type="NCBI Taxonomy" id="182838"/>
    <lineage>
        <taxon>Bacteria</taxon>
        <taxon>Pseudomonadati</taxon>
        <taxon>Pseudomonadota</taxon>
        <taxon>Alphaproteobacteria</taxon>
        <taxon>Acetobacterales</taxon>
        <taxon>Acetobacteraceae</taxon>
        <taxon>Swaminathania</taxon>
    </lineage>
</organism>
<dbReference type="InterPro" id="IPR011051">
    <property type="entry name" value="RmlC_Cupin_sf"/>
</dbReference>
<evidence type="ECO:0000259" key="11">
    <source>
        <dbReference type="Pfam" id="PF22640"/>
    </source>
</evidence>
<dbReference type="GO" id="GO:0009298">
    <property type="term" value="P:GDP-mannose biosynthetic process"/>
    <property type="evidence" value="ECO:0007669"/>
    <property type="project" value="TreeGrafter"/>
</dbReference>
<dbReference type="FunFam" id="3.90.550.10:FF:000046">
    <property type="entry name" value="Mannose-1-phosphate guanylyltransferase (GDP)"/>
    <property type="match status" value="1"/>
</dbReference>
<evidence type="ECO:0000256" key="1">
    <source>
        <dbReference type="ARBA" id="ARBA00006115"/>
    </source>
</evidence>
<comment type="similarity">
    <text evidence="1 8">Belongs to the mannose-6-phosphate isomerase type 2 family.</text>
</comment>
<evidence type="ECO:0000256" key="7">
    <source>
        <dbReference type="ARBA" id="ARBA00047343"/>
    </source>
</evidence>
<comment type="catalytic activity">
    <reaction evidence="7">
        <text>alpha-D-mannose 1-phosphate + GTP + H(+) = GDP-alpha-D-mannose + diphosphate</text>
        <dbReference type="Rhea" id="RHEA:15229"/>
        <dbReference type="ChEBI" id="CHEBI:15378"/>
        <dbReference type="ChEBI" id="CHEBI:33019"/>
        <dbReference type="ChEBI" id="CHEBI:37565"/>
        <dbReference type="ChEBI" id="CHEBI:57527"/>
        <dbReference type="ChEBI" id="CHEBI:58409"/>
        <dbReference type="EC" id="2.7.7.13"/>
    </reaction>
</comment>
<keyword evidence="4" id="KW-0548">Nucleotidyltransferase</keyword>
<name>A0A511BQL7_9PROT</name>
<reference evidence="12 13" key="1">
    <citation type="submission" date="2019-07" db="EMBL/GenBank/DDBJ databases">
        <title>Whole genome shotgun sequence of Swaminathania salitolerans NBRC 104436.</title>
        <authorList>
            <person name="Hosoyama A."/>
            <person name="Uohara A."/>
            <person name="Ohji S."/>
            <person name="Ichikawa N."/>
        </authorList>
    </citation>
    <scope>NUCLEOTIDE SEQUENCE [LARGE SCALE GENOMIC DNA]</scope>
    <source>
        <strain evidence="12 13">NBRC 104436</strain>
    </source>
</reference>
<dbReference type="InterPro" id="IPR049577">
    <property type="entry name" value="GMPP_N"/>
</dbReference>
<dbReference type="InterPro" id="IPR054566">
    <property type="entry name" value="ManC/GMP-like_b-helix"/>
</dbReference>
<evidence type="ECO:0000313" key="13">
    <source>
        <dbReference type="Proteomes" id="UP000321405"/>
    </source>
</evidence>
<dbReference type="Pfam" id="PF00483">
    <property type="entry name" value="NTP_transferase"/>
    <property type="match status" value="1"/>
</dbReference>
<dbReference type="SUPFAM" id="SSF51182">
    <property type="entry name" value="RmlC-like cupins"/>
    <property type="match status" value="1"/>
</dbReference>
<dbReference type="PANTHER" id="PTHR46390">
    <property type="entry name" value="MANNOSE-1-PHOSPHATE GUANYLYLTRANSFERASE"/>
    <property type="match status" value="1"/>
</dbReference>
<dbReference type="Proteomes" id="UP000321405">
    <property type="component" value="Unassembled WGS sequence"/>
</dbReference>
<evidence type="ECO:0000259" key="9">
    <source>
        <dbReference type="Pfam" id="PF00483"/>
    </source>
</evidence>
<evidence type="ECO:0000259" key="10">
    <source>
        <dbReference type="Pfam" id="PF01050"/>
    </source>
</evidence>
<dbReference type="InterPro" id="IPR014710">
    <property type="entry name" value="RmlC-like_jellyroll"/>
</dbReference>
<dbReference type="OrthoDB" id="9806359at2"/>
<dbReference type="RefSeq" id="WP_147093613.1">
    <property type="nucleotide sequence ID" value="NZ_BJVC01000003.1"/>
</dbReference>
<dbReference type="EC" id="2.7.7.13" evidence="2"/>
<keyword evidence="6" id="KW-0342">GTP-binding</keyword>
<dbReference type="AlphaFoldDB" id="A0A511BQL7"/>
<evidence type="ECO:0000256" key="5">
    <source>
        <dbReference type="ARBA" id="ARBA00022741"/>
    </source>
</evidence>
<evidence type="ECO:0000256" key="4">
    <source>
        <dbReference type="ARBA" id="ARBA00022695"/>
    </source>
</evidence>
<keyword evidence="13" id="KW-1185">Reference proteome</keyword>
<feature type="domain" description="Mannose-6-phosphate isomerase type II C-terminal" evidence="10">
    <location>
        <begin position="362"/>
        <end position="476"/>
    </location>
</feature>
<dbReference type="InterPro" id="IPR029044">
    <property type="entry name" value="Nucleotide-diphossugar_trans"/>
</dbReference>
<dbReference type="NCBIfam" id="TIGR01479">
    <property type="entry name" value="GMP_PMI"/>
    <property type="match status" value="1"/>
</dbReference>
<gene>
    <name evidence="12" type="primary">xanB</name>
    <name evidence="12" type="ORF">SSA02_17080</name>
</gene>
<keyword evidence="5" id="KW-0547">Nucleotide-binding</keyword>
<accession>A0A511BQL7</accession>
<dbReference type="InterPro" id="IPR005835">
    <property type="entry name" value="NTP_transferase_dom"/>
</dbReference>
<dbReference type="EMBL" id="BJVC01000003">
    <property type="protein sequence ID" value="GEL02545.1"/>
    <property type="molecule type" value="Genomic_DNA"/>
</dbReference>
<feature type="domain" description="MannoseP isomerase/GMP-like beta-helix" evidence="11">
    <location>
        <begin position="311"/>
        <end position="358"/>
    </location>
</feature>
<dbReference type="Gene3D" id="2.60.120.10">
    <property type="entry name" value="Jelly Rolls"/>
    <property type="match status" value="1"/>
</dbReference>
<dbReference type="GO" id="GO:0005525">
    <property type="term" value="F:GTP binding"/>
    <property type="evidence" value="ECO:0007669"/>
    <property type="project" value="UniProtKB-KW"/>
</dbReference>